<evidence type="ECO:0000313" key="1">
    <source>
        <dbReference type="EnsemblMetazoa" id="AALB005228-PA"/>
    </source>
</evidence>
<dbReference type="EnsemblMetazoa" id="AALB005228-RA">
    <property type="protein sequence ID" value="AALB005228-PA"/>
    <property type="gene ID" value="AALB005228"/>
</dbReference>
<evidence type="ECO:0000313" key="2">
    <source>
        <dbReference type="Proteomes" id="UP000069272"/>
    </source>
</evidence>
<keyword evidence="2" id="KW-1185">Reference proteome</keyword>
<dbReference type="AlphaFoldDB" id="A0A182FFD6"/>
<evidence type="ECO:0008006" key="3">
    <source>
        <dbReference type="Google" id="ProtNLM"/>
    </source>
</evidence>
<proteinExistence type="predicted"/>
<accession>A0A182FFD6</accession>
<dbReference type="Proteomes" id="UP000069272">
    <property type="component" value="Chromosome 3L"/>
</dbReference>
<reference evidence="1" key="2">
    <citation type="submission" date="2022-08" db="UniProtKB">
        <authorList>
            <consortium name="EnsemblMetazoa"/>
        </authorList>
    </citation>
    <scope>IDENTIFICATION</scope>
    <source>
        <strain evidence="1">STECLA/ALBI9_A</strain>
    </source>
</reference>
<sequence length="73" mass="8999">MNVEITPNYSYIFDFENEFIHQDTRVWMVKNWTYVFYYCGIYMAVIFGGQWYMQNRPRHFVERDIPAGPCDRK</sequence>
<name>A0A182FFD6_ANOAL</name>
<dbReference type="STRING" id="7167.A0A182FFD6"/>
<dbReference type="VEuPathDB" id="VectorBase:AALB005228"/>
<reference evidence="1 2" key="1">
    <citation type="journal article" date="2017" name="G3 (Bethesda)">
        <title>The Physical Genome Mapping of Anopheles albimanus Corrected Scaffold Misassemblies and Identified Interarm Rearrangements in Genus Anopheles.</title>
        <authorList>
            <person name="Artemov G.N."/>
            <person name="Peery A.N."/>
            <person name="Jiang X."/>
            <person name="Tu Z."/>
            <person name="Stegniy V.N."/>
            <person name="Sharakhova M.V."/>
            <person name="Sharakhov I.V."/>
        </authorList>
    </citation>
    <scope>NUCLEOTIDE SEQUENCE [LARGE SCALE GENOMIC DNA]</scope>
    <source>
        <strain evidence="1 2">ALBI9_A</strain>
    </source>
</reference>
<dbReference type="VEuPathDB" id="VectorBase:AALB20_035241"/>
<organism evidence="1 2">
    <name type="scientific">Anopheles albimanus</name>
    <name type="common">New world malaria mosquito</name>
    <dbReference type="NCBI Taxonomy" id="7167"/>
    <lineage>
        <taxon>Eukaryota</taxon>
        <taxon>Metazoa</taxon>
        <taxon>Ecdysozoa</taxon>
        <taxon>Arthropoda</taxon>
        <taxon>Hexapoda</taxon>
        <taxon>Insecta</taxon>
        <taxon>Pterygota</taxon>
        <taxon>Neoptera</taxon>
        <taxon>Endopterygota</taxon>
        <taxon>Diptera</taxon>
        <taxon>Nematocera</taxon>
        <taxon>Culicoidea</taxon>
        <taxon>Culicidae</taxon>
        <taxon>Anophelinae</taxon>
        <taxon>Anopheles</taxon>
    </lineage>
</organism>
<protein>
    <recommendedName>
        <fullName evidence="3">Very-long-chain 3-oxoacyl-CoA synthase</fullName>
    </recommendedName>
</protein>